<feature type="domain" description="Tyrosine-protein phosphatase" evidence="1">
    <location>
        <begin position="1"/>
        <end position="207"/>
    </location>
</feature>
<dbReference type="SUPFAM" id="SSF52799">
    <property type="entry name" value="(Phosphotyrosine protein) phosphatases II"/>
    <property type="match status" value="1"/>
</dbReference>
<evidence type="ECO:0000259" key="2">
    <source>
        <dbReference type="PROSITE" id="PS50056"/>
    </source>
</evidence>
<dbReference type="InterPro" id="IPR000242">
    <property type="entry name" value="PTP_cat"/>
</dbReference>
<dbReference type="InterPro" id="IPR050348">
    <property type="entry name" value="Protein-Tyr_Phosphatase"/>
</dbReference>
<gene>
    <name evidence="3" type="ORF">DPMN_139820</name>
</gene>
<dbReference type="PROSITE" id="PS50056">
    <property type="entry name" value="TYR_PHOSPHATASE_2"/>
    <property type="match status" value="1"/>
</dbReference>
<accession>A0A9D4GA98</accession>
<sequence>MLCQSATGVNKYVNAVYINTFRQRNKLILTPGTIEGSTDVDFLWLLHDYKLTTVVILDEKMEPYIPDQGKNTVTGPFSGKLVSKTAQSHYTELVVRFQYYAEHDGFDVRFLHFSLWPKKTKVCKISDKMQLLIAAQEIATDSPMVVQCRDGYTRSGLFAVLWCIVERIKRDGEVAVAESVRMAKRRCQRIIPNEEQYRFCHEFAKQYVDDCNTYENTEDGTRAKKK</sequence>
<feature type="domain" description="Tyrosine specific protein phosphatases" evidence="2">
    <location>
        <begin position="129"/>
        <end position="198"/>
    </location>
</feature>
<dbReference type="InterPro" id="IPR000387">
    <property type="entry name" value="Tyr_Pase_dom"/>
</dbReference>
<reference evidence="3" key="1">
    <citation type="journal article" date="2019" name="bioRxiv">
        <title>The Genome of the Zebra Mussel, Dreissena polymorpha: A Resource for Invasive Species Research.</title>
        <authorList>
            <person name="McCartney M.A."/>
            <person name="Auch B."/>
            <person name="Kono T."/>
            <person name="Mallez S."/>
            <person name="Zhang Y."/>
            <person name="Obille A."/>
            <person name="Becker A."/>
            <person name="Abrahante J.E."/>
            <person name="Garbe J."/>
            <person name="Badalamenti J.P."/>
            <person name="Herman A."/>
            <person name="Mangelson H."/>
            <person name="Liachko I."/>
            <person name="Sullivan S."/>
            <person name="Sone E.D."/>
            <person name="Koren S."/>
            <person name="Silverstein K.A.T."/>
            <person name="Beckman K.B."/>
            <person name="Gohl D.M."/>
        </authorList>
    </citation>
    <scope>NUCLEOTIDE SEQUENCE</scope>
    <source>
        <strain evidence="3">Duluth1</strain>
        <tissue evidence="3">Whole animal</tissue>
    </source>
</reference>
<dbReference type="InterPro" id="IPR029021">
    <property type="entry name" value="Prot-tyrosine_phosphatase-like"/>
</dbReference>
<proteinExistence type="predicted"/>
<dbReference type="Gene3D" id="3.90.190.10">
    <property type="entry name" value="Protein tyrosine phosphatase superfamily"/>
    <property type="match status" value="1"/>
</dbReference>
<protein>
    <submittedName>
        <fullName evidence="3">Uncharacterized protein</fullName>
    </submittedName>
</protein>
<dbReference type="InterPro" id="IPR003595">
    <property type="entry name" value="Tyr_Pase_cat"/>
</dbReference>
<dbReference type="PANTHER" id="PTHR19134:SF449">
    <property type="entry name" value="TYROSINE-PROTEIN PHOSPHATASE 1"/>
    <property type="match status" value="1"/>
</dbReference>
<organism evidence="3 4">
    <name type="scientific">Dreissena polymorpha</name>
    <name type="common">Zebra mussel</name>
    <name type="synonym">Mytilus polymorpha</name>
    <dbReference type="NCBI Taxonomy" id="45954"/>
    <lineage>
        <taxon>Eukaryota</taxon>
        <taxon>Metazoa</taxon>
        <taxon>Spiralia</taxon>
        <taxon>Lophotrochozoa</taxon>
        <taxon>Mollusca</taxon>
        <taxon>Bivalvia</taxon>
        <taxon>Autobranchia</taxon>
        <taxon>Heteroconchia</taxon>
        <taxon>Euheterodonta</taxon>
        <taxon>Imparidentia</taxon>
        <taxon>Neoheterodontei</taxon>
        <taxon>Myida</taxon>
        <taxon>Dreissenoidea</taxon>
        <taxon>Dreissenidae</taxon>
        <taxon>Dreissena</taxon>
    </lineage>
</organism>
<keyword evidence="4" id="KW-1185">Reference proteome</keyword>
<dbReference type="Pfam" id="PF00102">
    <property type="entry name" value="Y_phosphatase"/>
    <property type="match status" value="1"/>
</dbReference>
<dbReference type="SMART" id="SM00404">
    <property type="entry name" value="PTPc_motif"/>
    <property type="match status" value="1"/>
</dbReference>
<comment type="caution">
    <text evidence="3">The sequence shown here is derived from an EMBL/GenBank/DDBJ whole genome shotgun (WGS) entry which is preliminary data.</text>
</comment>
<reference evidence="3" key="2">
    <citation type="submission" date="2020-11" db="EMBL/GenBank/DDBJ databases">
        <authorList>
            <person name="McCartney M.A."/>
            <person name="Auch B."/>
            <person name="Kono T."/>
            <person name="Mallez S."/>
            <person name="Becker A."/>
            <person name="Gohl D.M."/>
            <person name="Silverstein K.A.T."/>
            <person name="Koren S."/>
            <person name="Bechman K.B."/>
            <person name="Herman A."/>
            <person name="Abrahante J.E."/>
            <person name="Garbe J."/>
        </authorList>
    </citation>
    <scope>NUCLEOTIDE SEQUENCE</scope>
    <source>
        <strain evidence="3">Duluth1</strain>
        <tissue evidence="3">Whole animal</tissue>
    </source>
</reference>
<dbReference type="PROSITE" id="PS50055">
    <property type="entry name" value="TYR_PHOSPHATASE_PTP"/>
    <property type="match status" value="1"/>
</dbReference>
<evidence type="ECO:0000313" key="3">
    <source>
        <dbReference type="EMBL" id="KAH3811410.1"/>
    </source>
</evidence>
<dbReference type="SMART" id="SM00194">
    <property type="entry name" value="PTPc"/>
    <property type="match status" value="1"/>
</dbReference>
<dbReference type="GO" id="GO:0004725">
    <property type="term" value="F:protein tyrosine phosphatase activity"/>
    <property type="evidence" value="ECO:0007669"/>
    <property type="project" value="InterPro"/>
</dbReference>
<dbReference type="PANTHER" id="PTHR19134">
    <property type="entry name" value="RECEPTOR-TYPE TYROSINE-PROTEIN PHOSPHATASE"/>
    <property type="match status" value="1"/>
</dbReference>
<evidence type="ECO:0000259" key="1">
    <source>
        <dbReference type="PROSITE" id="PS50055"/>
    </source>
</evidence>
<dbReference type="AlphaFoldDB" id="A0A9D4GA98"/>
<dbReference type="CDD" id="cd00047">
    <property type="entry name" value="PTPc"/>
    <property type="match status" value="1"/>
</dbReference>
<evidence type="ECO:0000313" key="4">
    <source>
        <dbReference type="Proteomes" id="UP000828390"/>
    </source>
</evidence>
<dbReference type="Proteomes" id="UP000828390">
    <property type="component" value="Unassembled WGS sequence"/>
</dbReference>
<dbReference type="EMBL" id="JAIWYP010000006">
    <property type="protein sequence ID" value="KAH3811410.1"/>
    <property type="molecule type" value="Genomic_DNA"/>
</dbReference>
<name>A0A9D4GA98_DREPO</name>